<organism evidence="1 2">
    <name type="scientific">Pandoravirus kuranda</name>
    <dbReference type="NCBI Taxonomy" id="3019033"/>
    <lineage>
        <taxon>Viruses</taxon>
        <taxon>Pandoravirus</taxon>
    </lineage>
</organism>
<dbReference type="Proteomes" id="UP001185135">
    <property type="component" value="Segment"/>
</dbReference>
<accession>A0AA95EH97</accession>
<sequence>MSAPAEPVCDTLRHHTPASGIMSDTIRQAVALMTKAHAQSKVLDVVNILANPSIYANDIITSIALNGEVLYEGAPISSDTVAREIIDRIAQADPTLYSRTLCVNGRVSSPNEFGSYEIFVRSWLASALCGDDVAHCALAIAAMVGKPEWKIFADTATNLRTDRTCPRLARLARVIAATQEVGQDTPLDVACDGVILCDLLCALEATHDVCASGDKGDASNNSFGLVIIADECGAGAVCIGRNAWRLGKTTGDKTVVPDGAVMTTRDVAHALADARADPTGDDMMSVYDKNGKEVARLPEVGSFVEDLIEGASLDACDEHRRALYLMLPLLYGPAARRLRLVAQIADANITVAPTTPVDFDALAYLASLEEALRDQDVAWLRRHIGAHWDEARSGNTILLEGITFAADARGVWRDLYGRTVSWDTFVQTARARGESVAPAVSEPLSWHRMADIESRVAHRDPRYVADMAYGLCCEALRGDTRATDWLRVLSIASPEWAMLNETVAGVVAWVDAEGHTADAEPQWSEPLIDWVLDVAPHEDLGARFDGMREAFDTLTMGVIKAKGHECMTCVAFDSAAGHWQFDICRCASIYKEDPQRRAACVWKNKHRILVNEKGASPYYVDTYIGAVTRCLTRTPLRVDGRHILAVETFCPLLGNNAHGVEALVRALYTCEPVRTRVIEPAQLVLAERALSTPPT</sequence>
<evidence type="ECO:0000313" key="2">
    <source>
        <dbReference type="Proteomes" id="UP001185135"/>
    </source>
</evidence>
<reference evidence="1" key="1">
    <citation type="submission" date="2022-06" db="EMBL/GenBank/DDBJ databases">
        <authorList>
            <person name="Legendre M."/>
            <person name="Claverie J.-M."/>
            <person name="Alempic J.-M."/>
            <person name="Abergel C."/>
        </authorList>
    </citation>
    <scope>NUCLEOTIDE SEQUENCE</scope>
    <source>
        <strain evidence="1">Kuranda</strain>
    </source>
</reference>
<dbReference type="EMBL" id="ON887157">
    <property type="protein sequence ID" value="WBR14868.1"/>
    <property type="molecule type" value="Genomic_DNA"/>
</dbReference>
<evidence type="ECO:0000313" key="1">
    <source>
        <dbReference type="EMBL" id="WBR14868.1"/>
    </source>
</evidence>
<proteinExistence type="predicted"/>
<protein>
    <submittedName>
        <fullName evidence="1">Uncharacterized protein</fullName>
    </submittedName>
</protein>
<gene>
    <name evidence="1" type="ORF">pkur_cds_694</name>
</gene>
<name>A0AA95EH97_9VIRU</name>